<dbReference type="InterPro" id="IPR050266">
    <property type="entry name" value="AB_hydrolase_sf"/>
</dbReference>
<dbReference type="SUPFAM" id="SSF53474">
    <property type="entry name" value="alpha/beta-Hydrolases"/>
    <property type="match status" value="1"/>
</dbReference>
<dbReference type="RefSeq" id="WP_307348307.1">
    <property type="nucleotide sequence ID" value="NZ_JAUSVS010000002.1"/>
</dbReference>
<feature type="domain" description="AB hydrolase-1" evidence="1">
    <location>
        <begin position="26"/>
        <end position="144"/>
    </location>
</feature>
<protein>
    <submittedName>
        <fullName evidence="2">Haloacetate dehalogenase</fullName>
        <ecNumber evidence="2">3.8.1.3</ecNumber>
    </submittedName>
</protein>
<organism evidence="2 3">
    <name type="scientific">Caulobacter ginsengisoli</name>
    <dbReference type="NCBI Taxonomy" id="400775"/>
    <lineage>
        <taxon>Bacteria</taxon>
        <taxon>Pseudomonadati</taxon>
        <taxon>Pseudomonadota</taxon>
        <taxon>Alphaproteobacteria</taxon>
        <taxon>Caulobacterales</taxon>
        <taxon>Caulobacteraceae</taxon>
        <taxon>Caulobacter</taxon>
    </lineage>
</organism>
<gene>
    <name evidence="2" type="ORF">QO010_001764</name>
</gene>
<dbReference type="Proteomes" id="UP001228905">
    <property type="component" value="Unassembled WGS sequence"/>
</dbReference>
<dbReference type="EC" id="3.8.1.3" evidence="2"/>
<dbReference type="PRINTS" id="PR00111">
    <property type="entry name" value="ABHYDROLASE"/>
</dbReference>
<comment type="caution">
    <text evidence="2">The sequence shown here is derived from an EMBL/GenBank/DDBJ whole genome shotgun (WGS) entry which is preliminary data.</text>
</comment>
<dbReference type="GO" id="GO:0018785">
    <property type="term" value="F:haloacetate dehalogenase activity"/>
    <property type="evidence" value="ECO:0007669"/>
    <property type="project" value="UniProtKB-EC"/>
</dbReference>
<dbReference type="InterPro" id="IPR000073">
    <property type="entry name" value="AB_hydrolase_1"/>
</dbReference>
<keyword evidence="3" id="KW-1185">Reference proteome</keyword>
<accession>A0ABU0IS59</accession>
<evidence type="ECO:0000259" key="1">
    <source>
        <dbReference type="Pfam" id="PF00561"/>
    </source>
</evidence>
<proteinExistence type="predicted"/>
<sequence length="297" mass="32332">MFDGFESADIPTGETHIFVRHGGSGPPVLLLHGFPQTHLMWRGVAPILARDFSVVCADLRGYGQSGCPPSTSDHAPYAKRAMARDMVAVMQALGFERFSVAGHDRGGRVAYRLALDHPERIERLAALDILPTETVWARADARLALSFWPWSLLAQPAPLPERLLGGAPEAVIDDARDQWGSASSAFPGHIHAAYVDALRDPAHLHAICEEYRAAAGLDRTHDQADLAAGRRIECPLLALWAAPGALDDWYAEAGGPLALWRAWARDVRGQAVRAGHFFPEEIPEKTALALAEFFAGR</sequence>
<evidence type="ECO:0000313" key="3">
    <source>
        <dbReference type="Proteomes" id="UP001228905"/>
    </source>
</evidence>
<dbReference type="PANTHER" id="PTHR43798">
    <property type="entry name" value="MONOACYLGLYCEROL LIPASE"/>
    <property type="match status" value="1"/>
</dbReference>
<dbReference type="EMBL" id="JAUSVS010000002">
    <property type="protein sequence ID" value="MDQ0463993.1"/>
    <property type="molecule type" value="Genomic_DNA"/>
</dbReference>
<dbReference type="InterPro" id="IPR000639">
    <property type="entry name" value="Epox_hydrolase-like"/>
</dbReference>
<name>A0ABU0IS59_9CAUL</name>
<reference evidence="2 3" key="1">
    <citation type="submission" date="2023-07" db="EMBL/GenBank/DDBJ databases">
        <title>Genomic Encyclopedia of Type Strains, Phase IV (KMG-IV): sequencing the most valuable type-strain genomes for metagenomic binning, comparative biology and taxonomic classification.</title>
        <authorList>
            <person name="Goeker M."/>
        </authorList>
    </citation>
    <scope>NUCLEOTIDE SEQUENCE [LARGE SCALE GENOMIC DNA]</scope>
    <source>
        <strain evidence="2 3">DSM 18695</strain>
    </source>
</reference>
<dbReference type="PANTHER" id="PTHR43798:SF33">
    <property type="entry name" value="HYDROLASE, PUTATIVE (AFU_ORTHOLOGUE AFUA_2G14860)-RELATED"/>
    <property type="match status" value="1"/>
</dbReference>
<dbReference type="InterPro" id="IPR029058">
    <property type="entry name" value="AB_hydrolase_fold"/>
</dbReference>
<dbReference type="Gene3D" id="3.40.50.1820">
    <property type="entry name" value="alpha/beta hydrolase"/>
    <property type="match status" value="1"/>
</dbReference>
<evidence type="ECO:0000313" key="2">
    <source>
        <dbReference type="EMBL" id="MDQ0463993.1"/>
    </source>
</evidence>
<keyword evidence="2" id="KW-0378">Hydrolase</keyword>
<dbReference type="Pfam" id="PF00561">
    <property type="entry name" value="Abhydrolase_1"/>
    <property type="match status" value="1"/>
</dbReference>
<dbReference type="PRINTS" id="PR00412">
    <property type="entry name" value="EPOXHYDRLASE"/>
</dbReference>